<dbReference type="AlphaFoldDB" id="A0A368QCX8"/>
<feature type="compositionally biased region" description="Low complexity" evidence="1">
    <location>
        <begin position="52"/>
        <end position="63"/>
    </location>
</feature>
<name>A0A368QCX8_SETIT</name>
<protein>
    <submittedName>
        <fullName evidence="2">Uncharacterized protein</fullName>
    </submittedName>
</protein>
<feature type="compositionally biased region" description="Low complexity" evidence="1">
    <location>
        <begin position="252"/>
        <end position="264"/>
    </location>
</feature>
<gene>
    <name evidence="2" type="ORF">SETIT_3G066800v2</name>
</gene>
<evidence type="ECO:0000313" key="2">
    <source>
        <dbReference type="EMBL" id="RCV15568.1"/>
    </source>
</evidence>
<evidence type="ECO:0000256" key="1">
    <source>
        <dbReference type="SAM" id="MobiDB-lite"/>
    </source>
</evidence>
<sequence>MASAWPSSSRQLVLRLLDPWLKAALRSDAASLSSGIIYDGELPLLGPPPAGEPADGKAAAGEPPDGEADGGLLLGGAVACGGPRPAGAARRVGGHLVAADWAGVAEREPGEDAVGVVDVGAGHLPGLGAELEGLLADGAVGFGGDPGGVDGDDGHGLDGGLGGRRVVAGAGEAAGLDLRELVEEALEAGAHEEVGHALGERAEARTRAVVVEELEAASRGRCVCRVGVPGGGAAEHDDGVEGRGAGVGAGAPRGSSAAGAAETQVGGGGGVVVVVVVVVRARAAEVGGPGRGRAHLLEEAAAAGGAGNGGSGSGGRGAAVAALRRGADEAVALVAPVGRRGGGRGRGGHRKGGTFGPLLGRGAQIWAETAGAGRDLLRLGSRSGGRTGKGGERERQLIAGCWWLPEPGEGRRKSRGCGGGGGGAVEKEGKKGWWWWEGMGGEGRRRPIPIPPLCCSMID</sequence>
<feature type="region of interest" description="Disordered" evidence="1">
    <location>
        <begin position="44"/>
        <end position="72"/>
    </location>
</feature>
<feature type="region of interest" description="Disordered" evidence="1">
    <location>
        <begin position="233"/>
        <end position="264"/>
    </location>
</feature>
<accession>A0A368QCX8</accession>
<reference evidence="2" key="2">
    <citation type="submission" date="2015-07" db="EMBL/GenBank/DDBJ databases">
        <authorList>
            <person name="Noorani M."/>
        </authorList>
    </citation>
    <scope>NUCLEOTIDE SEQUENCE</scope>
    <source>
        <strain evidence="2">Yugu1</strain>
    </source>
</reference>
<feature type="compositionally biased region" description="Gly residues" evidence="1">
    <location>
        <begin position="242"/>
        <end position="251"/>
    </location>
</feature>
<dbReference type="EMBL" id="CM003530">
    <property type="protein sequence ID" value="RCV15568.1"/>
    <property type="molecule type" value="Genomic_DNA"/>
</dbReference>
<proteinExistence type="predicted"/>
<reference evidence="2" key="1">
    <citation type="journal article" date="2012" name="Nat. Biotechnol.">
        <title>Reference genome sequence of the model plant Setaria.</title>
        <authorList>
            <person name="Bennetzen J.L."/>
            <person name="Schmutz J."/>
            <person name="Wang H."/>
            <person name="Percifield R."/>
            <person name="Hawkins J."/>
            <person name="Pontaroli A.C."/>
            <person name="Estep M."/>
            <person name="Feng L."/>
            <person name="Vaughn J.N."/>
            <person name="Grimwood J."/>
            <person name="Jenkins J."/>
            <person name="Barry K."/>
            <person name="Lindquist E."/>
            <person name="Hellsten U."/>
            <person name="Deshpande S."/>
            <person name="Wang X."/>
            <person name="Wu X."/>
            <person name="Mitros T."/>
            <person name="Triplett J."/>
            <person name="Yang X."/>
            <person name="Ye C.Y."/>
            <person name="Mauro-Herrera M."/>
            <person name="Wang L."/>
            <person name="Li P."/>
            <person name="Sharma M."/>
            <person name="Sharma R."/>
            <person name="Ronald P.C."/>
            <person name="Panaud O."/>
            <person name="Kellogg E.A."/>
            <person name="Brutnell T.P."/>
            <person name="Doust A.N."/>
            <person name="Tuskan G.A."/>
            <person name="Rokhsar D."/>
            <person name="Devos K.M."/>
        </authorList>
    </citation>
    <scope>NUCLEOTIDE SEQUENCE [LARGE SCALE GENOMIC DNA]</scope>
    <source>
        <strain evidence="2">Yugu1</strain>
    </source>
</reference>
<organism evidence="2">
    <name type="scientific">Setaria italica</name>
    <name type="common">Foxtail millet</name>
    <name type="synonym">Panicum italicum</name>
    <dbReference type="NCBI Taxonomy" id="4555"/>
    <lineage>
        <taxon>Eukaryota</taxon>
        <taxon>Viridiplantae</taxon>
        <taxon>Streptophyta</taxon>
        <taxon>Embryophyta</taxon>
        <taxon>Tracheophyta</taxon>
        <taxon>Spermatophyta</taxon>
        <taxon>Magnoliopsida</taxon>
        <taxon>Liliopsida</taxon>
        <taxon>Poales</taxon>
        <taxon>Poaceae</taxon>
        <taxon>PACMAD clade</taxon>
        <taxon>Panicoideae</taxon>
        <taxon>Panicodae</taxon>
        <taxon>Paniceae</taxon>
        <taxon>Cenchrinae</taxon>
        <taxon>Setaria</taxon>
    </lineage>
</organism>